<accession>A0ABW1SBB6</accession>
<comment type="caution">
    <text evidence="2">The sequence shown here is derived from an EMBL/GenBank/DDBJ whole genome shotgun (WGS) entry which is preliminary data.</text>
</comment>
<evidence type="ECO:0000313" key="3">
    <source>
        <dbReference type="Proteomes" id="UP001596303"/>
    </source>
</evidence>
<feature type="chain" id="PRO_5045418047" evidence="1">
    <location>
        <begin position="21"/>
        <end position="99"/>
    </location>
</feature>
<dbReference type="InterPro" id="IPR058513">
    <property type="entry name" value="DUF8200"/>
</dbReference>
<dbReference type="EMBL" id="JBHSSW010000012">
    <property type="protein sequence ID" value="MFC6198576.1"/>
    <property type="molecule type" value="Genomic_DNA"/>
</dbReference>
<reference evidence="3" key="1">
    <citation type="journal article" date="2019" name="Int. J. Syst. Evol. Microbiol.">
        <title>The Global Catalogue of Microorganisms (GCM) 10K type strain sequencing project: providing services to taxonomists for standard genome sequencing and annotation.</title>
        <authorList>
            <consortium name="The Broad Institute Genomics Platform"/>
            <consortium name="The Broad Institute Genome Sequencing Center for Infectious Disease"/>
            <person name="Wu L."/>
            <person name="Ma J."/>
        </authorList>
    </citation>
    <scope>NUCLEOTIDE SEQUENCE [LARGE SCALE GENOMIC DNA]</scope>
    <source>
        <strain evidence="3">CGMCC-1.15741</strain>
    </source>
</reference>
<sequence length="99" mass="10712">MFRFVSIAIASSLVAMPAIASTQFVAKLKTPVEGKERTTAYKVVWVCENDTCEAYLDRKTATVRVCKKVVKEIGAVSSFGTAEDTLSEDDIASCNEAAK</sequence>
<evidence type="ECO:0000256" key="1">
    <source>
        <dbReference type="SAM" id="SignalP"/>
    </source>
</evidence>
<dbReference type="RefSeq" id="WP_377378902.1">
    <property type="nucleotide sequence ID" value="NZ_JBHSSW010000012.1"/>
</dbReference>
<dbReference type="InterPro" id="IPR058067">
    <property type="entry name" value="CC_3452-like"/>
</dbReference>
<dbReference type="NCBIfam" id="NF047636">
    <property type="entry name" value="CC_3452_fam"/>
    <property type="match status" value="1"/>
</dbReference>
<keyword evidence="1" id="KW-0732">Signal</keyword>
<dbReference type="Proteomes" id="UP001596303">
    <property type="component" value="Unassembled WGS sequence"/>
</dbReference>
<protein>
    <submittedName>
        <fullName evidence="2">Uncharacterized protein</fullName>
    </submittedName>
</protein>
<gene>
    <name evidence="2" type="ORF">ACFQDM_10810</name>
</gene>
<name>A0ABW1SBB6_9PROT</name>
<feature type="signal peptide" evidence="1">
    <location>
        <begin position="1"/>
        <end position="20"/>
    </location>
</feature>
<evidence type="ECO:0000313" key="2">
    <source>
        <dbReference type="EMBL" id="MFC6198576.1"/>
    </source>
</evidence>
<proteinExistence type="predicted"/>
<keyword evidence="3" id="KW-1185">Reference proteome</keyword>
<organism evidence="2 3">
    <name type="scientific">Ponticaulis profundi</name>
    <dbReference type="NCBI Taxonomy" id="2665222"/>
    <lineage>
        <taxon>Bacteria</taxon>
        <taxon>Pseudomonadati</taxon>
        <taxon>Pseudomonadota</taxon>
        <taxon>Alphaproteobacteria</taxon>
        <taxon>Hyphomonadales</taxon>
        <taxon>Hyphomonadaceae</taxon>
        <taxon>Ponticaulis</taxon>
    </lineage>
</organism>
<dbReference type="Pfam" id="PF26624">
    <property type="entry name" value="DUF8200"/>
    <property type="match status" value="1"/>
</dbReference>